<dbReference type="PANTHER" id="PTHR41773">
    <property type="entry name" value="GTP PYROPHOSPHATASE-RELATED"/>
    <property type="match status" value="1"/>
</dbReference>
<dbReference type="SMART" id="SM00954">
    <property type="entry name" value="RelA_SpoT"/>
    <property type="match status" value="1"/>
</dbReference>
<dbReference type="AlphaFoldDB" id="A0A2A4FTL7"/>
<dbReference type="KEGG" id="rdi:CMV14_22255"/>
<dbReference type="Pfam" id="PF04607">
    <property type="entry name" value="RelA_SpoT"/>
    <property type="match status" value="1"/>
</dbReference>
<protein>
    <recommendedName>
        <fullName evidence="1">RelA/SpoT domain-containing protein</fullName>
    </recommendedName>
</protein>
<dbReference type="InterPro" id="IPR043519">
    <property type="entry name" value="NT_sf"/>
</dbReference>
<name>A0A2A4FTL7_9SPHN</name>
<accession>A0A2A4FTL7</accession>
<keyword evidence="3" id="KW-1185">Reference proteome</keyword>
<proteinExistence type="predicted"/>
<feature type="domain" description="RelA/SpoT" evidence="1">
    <location>
        <begin position="48"/>
        <end position="185"/>
    </location>
</feature>
<dbReference type="Proteomes" id="UP000218934">
    <property type="component" value="Unassembled WGS sequence"/>
</dbReference>
<dbReference type="Gene3D" id="3.30.460.10">
    <property type="entry name" value="Beta Polymerase, domain 2"/>
    <property type="match status" value="1"/>
</dbReference>
<gene>
    <name evidence="2" type="ORF">COO09_18190</name>
</gene>
<dbReference type="GO" id="GO:0015969">
    <property type="term" value="P:guanosine tetraphosphate metabolic process"/>
    <property type="evidence" value="ECO:0007669"/>
    <property type="project" value="InterPro"/>
</dbReference>
<reference evidence="2 3" key="1">
    <citation type="submission" date="2017-09" db="EMBL/GenBank/DDBJ databases">
        <title>The Catabolism of 3,6-Dichlorosalicylic acid is Initiated by the Cytochrome P450 Monooxygenase DsmABC in Rhizorhabdus dicambivorans Ndbn-20.</title>
        <authorList>
            <person name="Na L."/>
        </authorList>
    </citation>
    <scope>NUCLEOTIDE SEQUENCE [LARGE SCALE GENOMIC DNA]</scope>
    <source>
        <strain evidence="2 3">Ndbn-20m</strain>
    </source>
</reference>
<dbReference type="CDD" id="cd05399">
    <property type="entry name" value="NT_Rel-Spo_like"/>
    <property type="match status" value="1"/>
</dbReference>
<dbReference type="PANTHER" id="PTHR41773:SF1">
    <property type="entry name" value="RELA_SPOT DOMAIN-CONTAINING PROTEIN"/>
    <property type="match status" value="1"/>
</dbReference>
<sequence>MPFSETIIAEAVDRYDRERDRYIKLAGRVADLCRAIVDDNAVRAQVTFRTKTVKSFEGKLRRFAKRPDKNYASVDEVFAEVGDFAGVRVATYRPEDEQRVAEAIAALFCGPGAISVDIDRKDKLNPASGQFYRATHCQVHLPPTELIGNYENLRGASCEIQVCSMMAHVWNEIEHDIGYKPEGEGPSEAERGLLETLGHLARAGDAAITRLLAANTARMTAQTGDFTDVHDFVARLRPRLPDADLSVNAGPAFDAAQVLGLTSLEQLEAATQGHAIDHAWGADRIGQFNAHVEENGRSELGLNSGSADLVLVALLDRYAEQIVKRLSEAGVQSRPGRLMVLARAYQEFLAGAASPGQFAG</sequence>
<evidence type="ECO:0000259" key="1">
    <source>
        <dbReference type="SMART" id="SM00954"/>
    </source>
</evidence>
<dbReference type="EMBL" id="NWUF01000022">
    <property type="protein sequence ID" value="PCE40788.1"/>
    <property type="molecule type" value="Genomic_DNA"/>
</dbReference>
<dbReference type="OrthoDB" id="9801824at2"/>
<dbReference type="RefSeq" id="WP_066966594.1">
    <property type="nucleotide sequence ID" value="NZ_CP023449.1"/>
</dbReference>
<evidence type="ECO:0000313" key="2">
    <source>
        <dbReference type="EMBL" id="PCE40788.1"/>
    </source>
</evidence>
<comment type="caution">
    <text evidence="2">The sequence shown here is derived from an EMBL/GenBank/DDBJ whole genome shotgun (WGS) entry which is preliminary data.</text>
</comment>
<dbReference type="SUPFAM" id="SSF81301">
    <property type="entry name" value="Nucleotidyltransferase"/>
    <property type="match status" value="1"/>
</dbReference>
<dbReference type="InterPro" id="IPR007685">
    <property type="entry name" value="RelA_SpoT"/>
</dbReference>
<organism evidence="2 3">
    <name type="scientific">Rhizorhabdus dicambivorans</name>
    <dbReference type="NCBI Taxonomy" id="1850238"/>
    <lineage>
        <taxon>Bacteria</taxon>
        <taxon>Pseudomonadati</taxon>
        <taxon>Pseudomonadota</taxon>
        <taxon>Alphaproteobacteria</taxon>
        <taxon>Sphingomonadales</taxon>
        <taxon>Sphingomonadaceae</taxon>
        <taxon>Rhizorhabdus</taxon>
    </lineage>
</organism>
<evidence type="ECO:0000313" key="3">
    <source>
        <dbReference type="Proteomes" id="UP000218934"/>
    </source>
</evidence>